<evidence type="ECO:0000313" key="2">
    <source>
        <dbReference type="Proteomes" id="UP000758155"/>
    </source>
</evidence>
<reference evidence="1" key="1">
    <citation type="submission" date="2019-04" db="EMBL/GenBank/DDBJ databases">
        <title>Sequencing of skin fungus with MAO and IRED activity.</title>
        <authorList>
            <person name="Marsaioli A.J."/>
            <person name="Bonatto J.M.C."/>
            <person name="Reis Junior O."/>
        </authorList>
    </citation>
    <scope>NUCLEOTIDE SEQUENCE</scope>
    <source>
        <strain evidence="1">28M1</strain>
    </source>
</reference>
<keyword evidence="2" id="KW-1185">Reference proteome</keyword>
<feature type="non-terminal residue" evidence="1">
    <location>
        <position position="60"/>
    </location>
</feature>
<comment type="caution">
    <text evidence="1">The sequence shown here is derived from an EMBL/GenBank/DDBJ whole genome shotgun (WGS) entry which is preliminary data.</text>
</comment>
<organism evidence="1 2">
    <name type="scientific">Didymella heteroderae</name>
    <dbReference type="NCBI Taxonomy" id="1769908"/>
    <lineage>
        <taxon>Eukaryota</taxon>
        <taxon>Fungi</taxon>
        <taxon>Dikarya</taxon>
        <taxon>Ascomycota</taxon>
        <taxon>Pezizomycotina</taxon>
        <taxon>Dothideomycetes</taxon>
        <taxon>Pleosporomycetidae</taxon>
        <taxon>Pleosporales</taxon>
        <taxon>Pleosporineae</taxon>
        <taxon>Didymellaceae</taxon>
        <taxon>Didymella</taxon>
    </lineage>
</organism>
<evidence type="ECO:0000313" key="1">
    <source>
        <dbReference type="EMBL" id="KAF3037907.1"/>
    </source>
</evidence>
<accession>A0A9P4WPA5</accession>
<dbReference type="Proteomes" id="UP000758155">
    <property type="component" value="Unassembled WGS sequence"/>
</dbReference>
<gene>
    <name evidence="1" type="ORF">E8E12_000056</name>
</gene>
<dbReference type="EMBL" id="SWKV01000039">
    <property type="protein sequence ID" value="KAF3037907.1"/>
    <property type="molecule type" value="Genomic_DNA"/>
</dbReference>
<dbReference type="AlphaFoldDB" id="A0A9P4WPA5"/>
<proteinExistence type="predicted"/>
<protein>
    <submittedName>
        <fullName evidence="1">Uncharacterized protein</fullName>
    </submittedName>
</protein>
<name>A0A9P4WPA5_9PLEO</name>
<dbReference type="OrthoDB" id="5386133at2759"/>
<sequence>MSRPVDYNGRKLAPSTLRAVVDRIEHGVSNKAIHRQTGVVVKSTKKFRRNLEVWGQPHAP</sequence>